<gene>
    <name evidence="2" type="ORF">A4U43_C05F24260</name>
</gene>
<dbReference type="AlphaFoldDB" id="A0A5P1EZH5"/>
<evidence type="ECO:0000313" key="3">
    <source>
        <dbReference type="Proteomes" id="UP000243459"/>
    </source>
</evidence>
<name>A0A5P1EZH5_ASPOF</name>
<organism evidence="2 3">
    <name type="scientific">Asparagus officinalis</name>
    <name type="common">Garden asparagus</name>
    <dbReference type="NCBI Taxonomy" id="4686"/>
    <lineage>
        <taxon>Eukaryota</taxon>
        <taxon>Viridiplantae</taxon>
        <taxon>Streptophyta</taxon>
        <taxon>Embryophyta</taxon>
        <taxon>Tracheophyta</taxon>
        <taxon>Spermatophyta</taxon>
        <taxon>Magnoliopsida</taxon>
        <taxon>Liliopsida</taxon>
        <taxon>Asparagales</taxon>
        <taxon>Asparagaceae</taxon>
        <taxon>Asparagoideae</taxon>
        <taxon>Asparagus</taxon>
    </lineage>
</organism>
<evidence type="ECO:0000256" key="1">
    <source>
        <dbReference type="SAM" id="MobiDB-lite"/>
    </source>
</evidence>
<dbReference type="Proteomes" id="UP000243459">
    <property type="component" value="Chromosome 5"/>
</dbReference>
<dbReference type="Gramene" id="ONK69560">
    <property type="protein sequence ID" value="ONK69560"/>
    <property type="gene ID" value="A4U43_C05F24260"/>
</dbReference>
<dbReference type="EMBL" id="CM007385">
    <property type="protein sequence ID" value="ONK69560.1"/>
    <property type="molecule type" value="Genomic_DNA"/>
</dbReference>
<evidence type="ECO:0000313" key="2">
    <source>
        <dbReference type="EMBL" id="ONK69560.1"/>
    </source>
</evidence>
<protein>
    <submittedName>
        <fullName evidence="2">Uncharacterized protein</fullName>
    </submittedName>
</protein>
<proteinExistence type="predicted"/>
<keyword evidence="3" id="KW-1185">Reference proteome</keyword>
<reference evidence="3" key="1">
    <citation type="journal article" date="2017" name="Nat. Commun.">
        <title>The asparagus genome sheds light on the origin and evolution of a young Y chromosome.</title>
        <authorList>
            <person name="Harkess A."/>
            <person name="Zhou J."/>
            <person name="Xu C."/>
            <person name="Bowers J.E."/>
            <person name="Van der Hulst R."/>
            <person name="Ayyampalayam S."/>
            <person name="Mercati F."/>
            <person name="Riccardi P."/>
            <person name="McKain M.R."/>
            <person name="Kakrana A."/>
            <person name="Tang H."/>
            <person name="Ray J."/>
            <person name="Groenendijk J."/>
            <person name="Arikit S."/>
            <person name="Mathioni S.M."/>
            <person name="Nakano M."/>
            <person name="Shan H."/>
            <person name="Telgmann-Rauber A."/>
            <person name="Kanno A."/>
            <person name="Yue Z."/>
            <person name="Chen H."/>
            <person name="Li W."/>
            <person name="Chen Y."/>
            <person name="Xu X."/>
            <person name="Zhang Y."/>
            <person name="Luo S."/>
            <person name="Chen H."/>
            <person name="Gao J."/>
            <person name="Mao Z."/>
            <person name="Pires J.C."/>
            <person name="Luo M."/>
            <person name="Kudrna D."/>
            <person name="Wing R.A."/>
            <person name="Meyers B.C."/>
            <person name="Yi K."/>
            <person name="Kong H."/>
            <person name="Lavrijsen P."/>
            <person name="Sunseri F."/>
            <person name="Falavigna A."/>
            <person name="Ye Y."/>
            <person name="Leebens-Mack J.H."/>
            <person name="Chen G."/>
        </authorList>
    </citation>
    <scope>NUCLEOTIDE SEQUENCE [LARGE SCALE GENOMIC DNA]</scope>
    <source>
        <strain evidence="3">cv. DH0086</strain>
    </source>
</reference>
<feature type="compositionally biased region" description="Basic and acidic residues" evidence="1">
    <location>
        <begin position="1"/>
        <end position="14"/>
    </location>
</feature>
<feature type="region of interest" description="Disordered" evidence="1">
    <location>
        <begin position="1"/>
        <end position="21"/>
    </location>
</feature>
<accession>A0A5P1EZH5</accession>
<sequence>MKTRDKTSEKREREENDEEDIGEGSDIICVDSIGKAKELPLRPASESQNHHRLLLIYIYSAYCSIHEFQFTESWYLIYVNLIHSRLRVRQSRLRFRGGSSRGSWSLEELCEEFIWLVVLLRAGCCAGERGERRGAGFKLLRNQEKRVSEQRVT</sequence>